<dbReference type="SUPFAM" id="SSF54593">
    <property type="entry name" value="Glyoxalase/Bleomycin resistance protein/Dihydroxybiphenyl dioxygenase"/>
    <property type="match status" value="1"/>
</dbReference>
<accession>A0A2L0EZ84</accession>
<gene>
    <name evidence="2" type="ORF">SOCE26_060520</name>
</gene>
<dbReference type="PANTHER" id="PTHR35006:SF2">
    <property type="entry name" value="GLYOXALASE FAMILY PROTEIN (AFU_ORTHOLOGUE AFUA_5G14830)"/>
    <property type="match status" value="1"/>
</dbReference>
<dbReference type="PANTHER" id="PTHR35006">
    <property type="entry name" value="GLYOXALASE FAMILY PROTEIN (AFU_ORTHOLOGUE AFUA_5G14830)"/>
    <property type="match status" value="1"/>
</dbReference>
<dbReference type="AlphaFoldDB" id="A0A2L0EZ84"/>
<name>A0A2L0EZ84_SORCE</name>
<dbReference type="Proteomes" id="UP000238348">
    <property type="component" value="Chromosome"/>
</dbReference>
<dbReference type="PROSITE" id="PS51819">
    <property type="entry name" value="VOC"/>
    <property type="match status" value="1"/>
</dbReference>
<proteinExistence type="predicted"/>
<dbReference type="EMBL" id="CP012673">
    <property type="protein sequence ID" value="AUX44586.1"/>
    <property type="molecule type" value="Genomic_DNA"/>
</dbReference>
<dbReference type="Gene3D" id="3.10.180.10">
    <property type="entry name" value="2,3-Dihydroxybiphenyl 1,2-Dioxygenase, domain 1"/>
    <property type="match status" value="1"/>
</dbReference>
<protein>
    <submittedName>
        <fullName evidence="2">Glyoxalase</fullName>
    </submittedName>
</protein>
<feature type="domain" description="VOC" evidence="1">
    <location>
        <begin position="12"/>
        <end position="138"/>
    </location>
</feature>
<evidence type="ECO:0000313" key="2">
    <source>
        <dbReference type="EMBL" id="AUX44586.1"/>
    </source>
</evidence>
<dbReference type="CDD" id="cd07262">
    <property type="entry name" value="VOC_like"/>
    <property type="match status" value="1"/>
</dbReference>
<evidence type="ECO:0000313" key="3">
    <source>
        <dbReference type="Proteomes" id="UP000238348"/>
    </source>
</evidence>
<dbReference type="InterPro" id="IPR004360">
    <property type="entry name" value="Glyas_Fos-R_dOase_dom"/>
</dbReference>
<evidence type="ECO:0000259" key="1">
    <source>
        <dbReference type="PROSITE" id="PS51819"/>
    </source>
</evidence>
<organism evidence="2 3">
    <name type="scientific">Sorangium cellulosum</name>
    <name type="common">Polyangium cellulosum</name>
    <dbReference type="NCBI Taxonomy" id="56"/>
    <lineage>
        <taxon>Bacteria</taxon>
        <taxon>Pseudomonadati</taxon>
        <taxon>Myxococcota</taxon>
        <taxon>Polyangia</taxon>
        <taxon>Polyangiales</taxon>
        <taxon>Polyangiaceae</taxon>
        <taxon>Sorangium</taxon>
    </lineage>
</organism>
<reference evidence="2 3" key="1">
    <citation type="submission" date="2015-09" db="EMBL/GenBank/DDBJ databases">
        <title>Sorangium comparison.</title>
        <authorList>
            <person name="Zaburannyi N."/>
            <person name="Bunk B."/>
            <person name="Overmann J."/>
            <person name="Mueller R."/>
        </authorList>
    </citation>
    <scope>NUCLEOTIDE SEQUENCE [LARGE SCALE GENOMIC DNA]</scope>
    <source>
        <strain evidence="2 3">So ce26</strain>
    </source>
</reference>
<sequence>MGPATEDLTMTLLDHVSLNVSDYARSKAFYEKALAPLGVKALMEYGVACGFGRDNKPDFWIGKGPGSYQTAEQIAIISPVHMAFTARSRAEVDAFYQAALAAGAKDFGPPGVREIYHPNYYGAFVLDPDGHNIEAVHHGPA</sequence>
<dbReference type="InterPro" id="IPR029068">
    <property type="entry name" value="Glyas_Bleomycin-R_OHBP_Dase"/>
</dbReference>
<dbReference type="Pfam" id="PF00903">
    <property type="entry name" value="Glyoxalase"/>
    <property type="match status" value="1"/>
</dbReference>
<dbReference type="InterPro" id="IPR037523">
    <property type="entry name" value="VOC_core"/>
</dbReference>